<dbReference type="InterPro" id="IPR042253">
    <property type="entry name" value="Pglycerate_mutase_ApgM_sf"/>
</dbReference>
<dbReference type="PANTHER" id="PTHR31209">
    <property type="entry name" value="COFACTOR-INDEPENDENT PHOSPHOGLYCERATE MUTASE"/>
    <property type="match status" value="1"/>
</dbReference>
<protein>
    <submittedName>
        <fullName evidence="1">2,3-bisphosphoglycerate-independent phosphoglycerate mutase</fullName>
    </submittedName>
</protein>
<proteinExistence type="predicted"/>
<dbReference type="GO" id="GO:0004619">
    <property type="term" value="F:phosphoglycerate mutase activity"/>
    <property type="evidence" value="ECO:0007669"/>
    <property type="project" value="InterPro"/>
</dbReference>
<dbReference type="PANTHER" id="PTHR31209:SF0">
    <property type="entry name" value="METALLOENZYME DOMAIN-CONTAINING PROTEIN"/>
    <property type="match status" value="1"/>
</dbReference>
<dbReference type="AlphaFoldDB" id="A0A834T0Z7"/>
<reference evidence="1" key="1">
    <citation type="submission" date="2020-09" db="EMBL/GenBank/DDBJ databases">
        <title>Genome-Enabled Discovery of Anthraquinone Biosynthesis in Senna tora.</title>
        <authorList>
            <person name="Kang S.-H."/>
            <person name="Pandey R.P."/>
            <person name="Lee C.-M."/>
            <person name="Sim J.-S."/>
            <person name="Jeong J.-T."/>
            <person name="Choi B.-S."/>
            <person name="Jung M."/>
            <person name="Ginzburg D."/>
            <person name="Zhao K."/>
            <person name="Won S.Y."/>
            <person name="Oh T.-J."/>
            <person name="Yu Y."/>
            <person name="Kim N.-H."/>
            <person name="Lee O.R."/>
            <person name="Lee T.-H."/>
            <person name="Bashyal P."/>
            <person name="Kim T.-S."/>
            <person name="Lee W.-H."/>
            <person name="Kawkins C."/>
            <person name="Kim C.-K."/>
            <person name="Kim J.S."/>
            <person name="Ahn B.O."/>
            <person name="Rhee S.Y."/>
            <person name="Sohng J.K."/>
        </authorList>
    </citation>
    <scope>NUCLEOTIDE SEQUENCE</scope>
    <source>
        <tissue evidence="1">Leaf</tissue>
    </source>
</reference>
<gene>
    <name evidence="1" type="ORF">G2W53_039220</name>
</gene>
<keyword evidence="2" id="KW-1185">Reference proteome</keyword>
<sequence length="260" mass="29067">MVRIEESVVDSSPPLPEWFVGVRRHRLRFCSTFVSPSRFFLGEVVGATQLTSPCWVIILEFIIEVEVHLNPWELDWQCDLVILLLRLVGIIWKSNFATLDEKTGIVTSRRADRHFEEEGPILCSALDGMKLPSLPQYEVRVSLNGLQGMLSLAAKTLPLNIVLDRVVLTSTGVLLGCWQCRLGSLVRFRDPTMHDGAVAEIGGGRFQAGVGEGVAIAPVSRSSEAETTNSHAFLILTLFICYLWKLLFEQILLSKIEEMN</sequence>
<organism evidence="1 2">
    <name type="scientific">Senna tora</name>
    <dbReference type="NCBI Taxonomy" id="362788"/>
    <lineage>
        <taxon>Eukaryota</taxon>
        <taxon>Viridiplantae</taxon>
        <taxon>Streptophyta</taxon>
        <taxon>Embryophyta</taxon>
        <taxon>Tracheophyta</taxon>
        <taxon>Spermatophyta</taxon>
        <taxon>Magnoliopsida</taxon>
        <taxon>eudicotyledons</taxon>
        <taxon>Gunneridae</taxon>
        <taxon>Pentapetalae</taxon>
        <taxon>rosids</taxon>
        <taxon>fabids</taxon>
        <taxon>Fabales</taxon>
        <taxon>Fabaceae</taxon>
        <taxon>Caesalpinioideae</taxon>
        <taxon>Cassia clade</taxon>
        <taxon>Senna</taxon>
    </lineage>
</organism>
<comment type="caution">
    <text evidence="1">The sequence shown here is derived from an EMBL/GenBank/DDBJ whole genome shotgun (WGS) entry which is preliminary data.</text>
</comment>
<dbReference type="Gene3D" id="3.30.70.2130">
    <property type="entry name" value="Metalloenzyme domain"/>
    <property type="match status" value="1"/>
</dbReference>
<dbReference type="OrthoDB" id="119121at2759"/>
<dbReference type="Proteomes" id="UP000634136">
    <property type="component" value="Unassembled WGS sequence"/>
</dbReference>
<dbReference type="Pfam" id="PF10143">
    <property type="entry name" value="PhosphMutase"/>
    <property type="match status" value="1"/>
</dbReference>
<evidence type="ECO:0000313" key="2">
    <source>
        <dbReference type="Proteomes" id="UP000634136"/>
    </source>
</evidence>
<dbReference type="EMBL" id="JAAIUW010000012">
    <property type="protein sequence ID" value="KAF7807059.1"/>
    <property type="molecule type" value="Genomic_DNA"/>
</dbReference>
<evidence type="ECO:0000313" key="1">
    <source>
        <dbReference type="EMBL" id="KAF7807059.1"/>
    </source>
</evidence>
<dbReference type="InterPro" id="IPR004456">
    <property type="entry name" value="Pglycerate_mutase_ApgM"/>
</dbReference>
<accession>A0A834T0Z7</accession>
<name>A0A834T0Z7_9FABA</name>